<dbReference type="PROSITE" id="PS51826">
    <property type="entry name" value="PSBD"/>
    <property type="match status" value="1"/>
</dbReference>
<evidence type="ECO:0000256" key="6">
    <source>
        <dbReference type="RuleBase" id="RU003423"/>
    </source>
</evidence>
<keyword evidence="10" id="KW-0670">Pyruvate</keyword>
<accession>A0ABN2WMU7</accession>
<keyword evidence="3 6" id="KW-0808">Transferase</keyword>
<dbReference type="Pfam" id="PF00198">
    <property type="entry name" value="2-oxoacid_dh"/>
    <property type="match status" value="1"/>
</dbReference>
<dbReference type="PROSITE" id="PS50968">
    <property type="entry name" value="BIOTINYL_LIPOYL"/>
    <property type="match status" value="1"/>
</dbReference>
<comment type="similarity">
    <text evidence="2 6">Belongs to the 2-oxoacid dehydrogenase family.</text>
</comment>
<dbReference type="PANTHER" id="PTHR43178">
    <property type="entry name" value="DIHYDROLIPOAMIDE ACETYLTRANSFERASE COMPONENT OF PYRUVATE DEHYDROGENASE COMPLEX"/>
    <property type="match status" value="1"/>
</dbReference>
<evidence type="ECO:0000256" key="1">
    <source>
        <dbReference type="ARBA" id="ARBA00001938"/>
    </source>
</evidence>
<evidence type="ECO:0000256" key="5">
    <source>
        <dbReference type="ARBA" id="ARBA00023315"/>
    </source>
</evidence>
<evidence type="ECO:0000259" key="8">
    <source>
        <dbReference type="PROSITE" id="PS50968"/>
    </source>
</evidence>
<organism evidence="10 11">
    <name type="scientific">Brevibacterium salitolerans</name>
    <dbReference type="NCBI Taxonomy" id="1403566"/>
    <lineage>
        <taxon>Bacteria</taxon>
        <taxon>Bacillati</taxon>
        <taxon>Actinomycetota</taxon>
        <taxon>Actinomycetes</taxon>
        <taxon>Micrococcales</taxon>
        <taxon>Brevibacteriaceae</taxon>
        <taxon>Brevibacterium</taxon>
    </lineage>
</organism>
<name>A0ABN2WMU7_9MICO</name>
<gene>
    <name evidence="10" type="primary">pdhC</name>
    <name evidence="10" type="ORF">GCM10009823_15170</name>
</gene>
<evidence type="ECO:0000256" key="2">
    <source>
        <dbReference type="ARBA" id="ARBA00007317"/>
    </source>
</evidence>
<dbReference type="InterPro" id="IPR000089">
    <property type="entry name" value="Biotin_lipoyl"/>
</dbReference>
<dbReference type="EMBL" id="BAAAPZ010000005">
    <property type="protein sequence ID" value="GAA2095579.1"/>
    <property type="molecule type" value="Genomic_DNA"/>
</dbReference>
<feature type="domain" description="Lipoyl-binding" evidence="8">
    <location>
        <begin position="3"/>
        <end position="78"/>
    </location>
</feature>
<dbReference type="PANTHER" id="PTHR43178:SF5">
    <property type="entry name" value="LIPOAMIDE ACYLTRANSFERASE COMPONENT OF BRANCHED-CHAIN ALPHA-KETO ACID DEHYDROGENASE COMPLEX, MITOCHONDRIAL"/>
    <property type="match status" value="1"/>
</dbReference>
<dbReference type="EC" id="2.3.1.-" evidence="6"/>
<dbReference type="InterPro" id="IPR036625">
    <property type="entry name" value="E3-bd_dom_sf"/>
</dbReference>
<dbReference type="SUPFAM" id="SSF52777">
    <property type="entry name" value="CoA-dependent acyltransferases"/>
    <property type="match status" value="1"/>
</dbReference>
<evidence type="ECO:0000259" key="9">
    <source>
        <dbReference type="PROSITE" id="PS51826"/>
    </source>
</evidence>
<dbReference type="CDD" id="cd06849">
    <property type="entry name" value="lipoyl_domain"/>
    <property type="match status" value="1"/>
</dbReference>
<evidence type="ECO:0000256" key="4">
    <source>
        <dbReference type="ARBA" id="ARBA00022823"/>
    </source>
</evidence>
<dbReference type="Pfam" id="PF02817">
    <property type="entry name" value="E3_binding"/>
    <property type="match status" value="1"/>
</dbReference>
<dbReference type="Gene3D" id="3.30.559.10">
    <property type="entry name" value="Chloramphenicol acetyltransferase-like domain"/>
    <property type="match status" value="1"/>
</dbReference>
<dbReference type="InterPro" id="IPR011053">
    <property type="entry name" value="Single_hybrid_motif"/>
</dbReference>
<proteinExistence type="inferred from homology"/>
<dbReference type="Pfam" id="PF00364">
    <property type="entry name" value="Biotin_lipoyl"/>
    <property type="match status" value="1"/>
</dbReference>
<evidence type="ECO:0000256" key="7">
    <source>
        <dbReference type="SAM" id="MobiDB-lite"/>
    </source>
</evidence>
<evidence type="ECO:0000313" key="11">
    <source>
        <dbReference type="Proteomes" id="UP001500984"/>
    </source>
</evidence>
<dbReference type="SUPFAM" id="SSF47005">
    <property type="entry name" value="Peripheral subunit-binding domain of 2-oxo acid dehydrogenase complex"/>
    <property type="match status" value="1"/>
</dbReference>
<dbReference type="Gene3D" id="4.10.320.10">
    <property type="entry name" value="E3-binding domain"/>
    <property type="match status" value="1"/>
</dbReference>
<comment type="cofactor">
    <cofactor evidence="1 6">
        <name>(R)-lipoate</name>
        <dbReference type="ChEBI" id="CHEBI:83088"/>
    </cofactor>
</comment>
<protein>
    <recommendedName>
        <fullName evidence="6">Dihydrolipoamide acetyltransferase component of pyruvate dehydrogenase complex</fullName>
        <ecNumber evidence="6">2.3.1.-</ecNumber>
    </recommendedName>
</protein>
<reference evidence="10 11" key="1">
    <citation type="journal article" date="2019" name="Int. J. Syst. Evol. Microbiol.">
        <title>The Global Catalogue of Microorganisms (GCM) 10K type strain sequencing project: providing services to taxonomists for standard genome sequencing and annotation.</title>
        <authorList>
            <consortium name="The Broad Institute Genomics Platform"/>
            <consortium name="The Broad Institute Genome Sequencing Center for Infectious Disease"/>
            <person name="Wu L."/>
            <person name="Ma J."/>
        </authorList>
    </citation>
    <scope>NUCLEOTIDE SEQUENCE [LARGE SCALE GENOMIC DNA]</scope>
    <source>
        <strain evidence="10 11">JCM 15900</strain>
    </source>
</reference>
<sequence length="486" mass="49453">MNTFSYHLPDVGEGLDEAEIISWKVSVGTKVVPDQVLAEVETDKSVVEVPSPVAGTVTALAGEPGDMVEVGAVFVEIALAEAGDGDSPAAGAPLAPAADGHLAGQEAPPSQKAPAATSTGVSAASDPAAASAESAAGRRRVLASPATRRAALDLGVDLREVPGSGPGGRVTKDDVLAAAQVGSVAAAAVEAGLPAEGAATSEDTAATTGTASGVLPSAASAAAAPTKGASAAAGRFRADAPVLPSAAGPRREDEIAPLRGLRRQIAKNMTESWQQVPHITDFREIDASGLVAARRAVNAHLAESGRGGKITYLPFLVRAVSIALAHNPTFNAALDMEKEQITYYGHRSIGLAVSTEAGLFVPVLKNSQALSLVGISQAAQSLAERARARTITSEEMSGGTFTITNFGSYGGWLGTPIIRPPEAAIAGFGRIADRVVAEDGAPVVRPILPLAVSADHRLIDGADMGVFLEQLTALLEDPVRMLAEEF</sequence>
<comment type="caution">
    <text evidence="10">The sequence shown here is derived from an EMBL/GenBank/DDBJ whole genome shotgun (WGS) entry which is preliminary data.</text>
</comment>
<keyword evidence="11" id="KW-1185">Reference proteome</keyword>
<feature type="compositionally biased region" description="Low complexity" evidence="7">
    <location>
        <begin position="122"/>
        <end position="135"/>
    </location>
</feature>
<dbReference type="Gene3D" id="2.40.50.100">
    <property type="match status" value="1"/>
</dbReference>
<dbReference type="InterPro" id="IPR003016">
    <property type="entry name" value="2-oxoA_DH_lipoyl-BS"/>
</dbReference>
<dbReference type="InterPro" id="IPR004167">
    <property type="entry name" value="PSBD"/>
</dbReference>
<evidence type="ECO:0000256" key="3">
    <source>
        <dbReference type="ARBA" id="ARBA00022679"/>
    </source>
</evidence>
<dbReference type="PROSITE" id="PS00189">
    <property type="entry name" value="LIPOYL"/>
    <property type="match status" value="1"/>
</dbReference>
<dbReference type="Proteomes" id="UP001500984">
    <property type="component" value="Unassembled WGS sequence"/>
</dbReference>
<dbReference type="InterPro" id="IPR050743">
    <property type="entry name" value="2-oxoacid_DH_E2_comp"/>
</dbReference>
<feature type="compositionally biased region" description="Low complexity" evidence="7">
    <location>
        <begin position="85"/>
        <end position="104"/>
    </location>
</feature>
<keyword evidence="5 6" id="KW-0012">Acyltransferase</keyword>
<dbReference type="InterPro" id="IPR023213">
    <property type="entry name" value="CAT-like_dom_sf"/>
</dbReference>
<feature type="region of interest" description="Disordered" evidence="7">
    <location>
        <begin position="85"/>
        <end position="143"/>
    </location>
</feature>
<dbReference type="InterPro" id="IPR001078">
    <property type="entry name" value="2-oxoacid_DH_actylTfrase"/>
</dbReference>
<feature type="domain" description="Peripheral subunit-binding (PSBD)" evidence="9">
    <location>
        <begin position="142"/>
        <end position="179"/>
    </location>
</feature>
<evidence type="ECO:0000313" key="10">
    <source>
        <dbReference type="EMBL" id="GAA2095579.1"/>
    </source>
</evidence>
<keyword evidence="4 6" id="KW-0450">Lipoyl</keyword>
<dbReference type="SUPFAM" id="SSF51230">
    <property type="entry name" value="Single hybrid motif"/>
    <property type="match status" value="1"/>
</dbReference>
<dbReference type="RefSeq" id="WP_291792008.1">
    <property type="nucleotide sequence ID" value="NZ_BAAAPZ010000005.1"/>
</dbReference>